<dbReference type="EMBL" id="CM044708">
    <property type="protein sequence ID" value="KAI5649877.1"/>
    <property type="molecule type" value="Genomic_DNA"/>
</dbReference>
<dbReference type="Proteomes" id="UP001060085">
    <property type="component" value="Linkage Group LG08"/>
</dbReference>
<gene>
    <name evidence="1" type="ORF">M9H77_35882</name>
</gene>
<organism evidence="1 2">
    <name type="scientific">Catharanthus roseus</name>
    <name type="common">Madagascar periwinkle</name>
    <name type="synonym">Vinca rosea</name>
    <dbReference type="NCBI Taxonomy" id="4058"/>
    <lineage>
        <taxon>Eukaryota</taxon>
        <taxon>Viridiplantae</taxon>
        <taxon>Streptophyta</taxon>
        <taxon>Embryophyta</taxon>
        <taxon>Tracheophyta</taxon>
        <taxon>Spermatophyta</taxon>
        <taxon>Magnoliopsida</taxon>
        <taxon>eudicotyledons</taxon>
        <taxon>Gunneridae</taxon>
        <taxon>Pentapetalae</taxon>
        <taxon>asterids</taxon>
        <taxon>lamiids</taxon>
        <taxon>Gentianales</taxon>
        <taxon>Apocynaceae</taxon>
        <taxon>Rauvolfioideae</taxon>
        <taxon>Vinceae</taxon>
        <taxon>Catharanthinae</taxon>
        <taxon>Catharanthus</taxon>
    </lineage>
</organism>
<comment type="caution">
    <text evidence="1">The sequence shown here is derived from an EMBL/GenBank/DDBJ whole genome shotgun (WGS) entry which is preliminary data.</text>
</comment>
<evidence type="ECO:0000313" key="2">
    <source>
        <dbReference type="Proteomes" id="UP001060085"/>
    </source>
</evidence>
<reference evidence="2" key="1">
    <citation type="journal article" date="2023" name="Nat. Plants">
        <title>Single-cell RNA sequencing provides a high-resolution roadmap for understanding the multicellular compartmentation of specialized metabolism.</title>
        <authorList>
            <person name="Sun S."/>
            <person name="Shen X."/>
            <person name="Li Y."/>
            <person name="Li Y."/>
            <person name="Wang S."/>
            <person name="Li R."/>
            <person name="Zhang H."/>
            <person name="Shen G."/>
            <person name="Guo B."/>
            <person name="Wei J."/>
            <person name="Xu J."/>
            <person name="St-Pierre B."/>
            <person name="Chen S."/>
            <person name="Sun C."/>
        </authorList>
    </citation>
    <scope>NUCLEOTIDE SEQUENCE [LARGE SCALE GENOMIC DNA]</scope>
</reference>
<proteinExistence type="predicted"/>
<name>A0ACB9ZUI4_CATRO</name>
<sequence length="121" mass="13817">MRRCLEPQCLHKSIPHHVHHVVWRPACLMRLDRMCGNTLHKPKLSQHPVRHVRLDAVKHPPSSFASTRDAYPRFLYRYASVAAPHANFATELTSFSSGQNLTGTMLPLLSLSSELPKMYCM</sequence>
<keyword evidence="2" id="KW-1185">Reference proteome</keyword>
<accession>A0ACB9ZUI4</accession>
<evidence type="ECO:0000313" key="1">
    <source>
        <dbReference type="EMBL" id="KAI5649877.1"/>
    </source>
</evidence>
<protein>
    <submittedName>
        <fullName evidence="1">Uncharacterized protein</fullName>
    </submittedName>
</protein>